<reference evidence="1" key="1">
    <citation type="submission" date="2023-04" db="EMBL/GenBank/DDBJ databases">
        <title>Aspergillus oryzae NBRC 4228.</title>
        <authorList>
            <person name="Ichikawa N."/>
            <person name="Sato H."/>
            <person name="Tonouchi N."/>
        </authorList>
    </citation>
    <scope>NUCLEOTIDE SEQUENCE</scope>
    <source>
        <strain evidence="1">NBRC 4228</strain>
    </source>
</reference>
<gene>
    <name evidence="1" type="ORF">Aory04_001040600</name>
</gene>
<dbReference type="EMBL" id="BSYA01000159">
    <property type="protein sequence ID" value="GMG35155.1"/>
    <property type="molecule type" value="Genomic_DNA"/>
</dbReference>
<proteinExistence type="predicted"/>
<comment type="caution">
    <text evidence="1">The sequence shown here is derived from an EMBL/GenBank/DDBJ whole genome shotgun (WGS) entry which is preliminary data.</text>
</comment>
<name>A0AAN5C2I1_ASPOZ</name>
<protein>
    <submittedName>
        <fullName evidence="1">Unnamed protein product</fullName>
    </submittedName>
</protein>
<accession>A0AAN5C2I1</accession>
<organism evidence="1 2">
    <name type="scientific">Aspergillus oryzae</name>
    <name type="common">Yellow koji mold</name>
    <dbReference type="NCBI Taxonomy" id="5062"/>
    <lineage>
        <taxon>Eukaryota</taxon>
        <taxon>Fungi</taxon>
        <taxon>Dikarya</taxon>
        <taxon>Ascomycota</taxon>
        <taxon>Pezizomycotina</taxon>
        <taxon>Eurotiomycetes</taxon>
        <taxon>Eurotiomycetidae</taxon>
        <taxon>Eurotiales</taxon>
        <taxon>Aspergillaceae</taxon>
        <taxon>Aspergillus</taxon>
        <taxon>Aspergillus subgen. Circumdati</taxon>
    </lineage>
</organism>
<evidence type="ECO:0000313" key="1">
    <source>
        <dbReference type="EMBL" id="GMG35155.1"/>
    </source>
</evidence>
<sequence>MSYNQILKRKIIGSILKNGKEIKLPVATETSHWKRPECVADGMADRVINIVQSYSKPLPHGTSEVCIRYEDQNQFMSKLMVDEENLSTVIAQTTSANT</sequence>
<evidence type="ECO:0000313" key="2">
    <source>
        <dbReference type="Proteomes" id="UP001165205"/>
    </source>
</evidence>
<dbReference type="AlphaFoldDB" id="A0AAN5C2I1"/>
<dbReference type="Proteomes" id="UP001165205">
    <property type="component" value="Unassembled WGS sequence"/>
</dbReference>